<dbReference type="GO" id="GO:0045127">
    <property type="term" value="F:N-acetylglucosamine kinase activity"/>
    <property type="evidence" value="ECO:0007669"/>
    <property type="project" value="UniProtKB-EC"/>
</dbReference>
<dbReference type="Gene3D" id="3.30.420.40">
    <property type="match status" value="2"/>
</dbReference>
<name>A0A7W6PB23_9HYPH</name>
<keyword evidence="3" id="KW-1185">Reference proteome</keyword>
<evidence type="ECO:0000313" key="2">
    <source>
        <dbReference type="EMBL" id="MBB4122007.1"/>
    </source>
</evidence>
<sequence length="307" mass="30886">MAGAILCFDIGGTSIRAATAVNGARPGKVDRFATPATDREAFLARISAIAEAQPERPAAIAISLAGIVNPQTGRLVVANIPAIHGTELKTDLEARMDMPVIIANDADCFAVAEAVFGAGRGHDIVFGVIFGTGVGGGLVSGKHLINKAGGFAGEWGHGPVVPLAAGGRPIPHFACGCGVSGCVDTIAGGPGLERLHTFLHGEALSAPDILSGWHAGRREPTLTVKTCLELLSGPLAMAINLTGATIVPAGGGLARDHAFVAAIDEAVRPLTLARQRHPLVVPAASGGEPGLAGAAAIGFQTLAADPD</sequence>
<dbReference type="InterPro" id="IPR000600">
    <property type="entry name" value="ROK"/>
</dbReference>
<evidence type="ECO:0000256" key="1">
    <source>
        <dbReference type="ARBA" id="ARBA00006479"/>
    </source>
</evidence>
<dbReference type="EMBL" id="JACIDZ010000005">
    <property type="protein sequence ID" value="MBB4122007.1"/>
    <property type="molecule type" value="Genomic_DNA"/>
</dbReference>
<dbReference type="SUPFAM" id="SSF53067">
    <property type="entry name" value="Actin-like ATPase domain"/>
    <property type="match status" value="1"/>
</dbReference>
<accession>A0A7W6PB23</accession>
<dbReference type="Proteomes" id="UP000530571">
    <property type="component" value="Unassembled WGS sequence"/>
</dbReference>
<dbReference type="Pfam" id="PF00480">
    <property type="entry name" value="ROK"/>
    <property type="match status" value="1"/>
</dbReference>
<dbReference type="PANTHER" id="PTHR18964">
    <property type="entry name" value="ROK (REPRESSOR, ORF, KINASE) FAMILY"/>
    <property type="match status" value="1"/>
</dbReference>
<comment type="caution">
    <text evidence="2">The sequence shown here is derived from an EMBL/GenBank/DDBJ whole genome shotgun (WGS) entry which is preliminary data.</text>
</comment>
<dbReference type="EC" id="2.7.1.59" evidence="2"/>
<keyword evidence="2" id="KW-0808">Transferase</keyword>
<comment type="similarity">
    <text evidence="1">Belongs to the ROK (NagC/XylR) family.</text>
</comment>
<evidence type="ECO:0000313" key="3">
    <source>
        <dbReference type="Proteomes" id="UP000530571"/>
    </source>
</evidence>
<reference evidence="2 3" key="1">
    <citation type="submission" date="2020-08" db="EMBL/GenBank/DDBJ databases">
        <title>Genomic Encyclopedia of Type Strains, Phase IV (KMG-IV): sequencing the most valuable type-strain genomes for metagenomic binning, comparative biology and taxonomic classification.</title>
        <authorList>
            <person name="Goeker M."/>
        </authorList>
    </citation>
    <scope>NUCLEOTIDE SEQUENCE [LARGE SCALE GENOMIC DNA]</scope>
    <source>
        <strain evidence="2 3">DSM 28101</strain>
    </source>
</reference>
<proteinExistence type="inferred from homology"/>
<keyword evidence="2" id="KW-0418">Kinase</keyword>
<dbReference type="PANTHER" id="PTHR18964:SF149">
    <property type="entry name" value="BIFUNCTIONAL UDP-N-ACETYLGLUCOSAMINE 2-EPIMERASE_N-ACETYLMANNOSAMINE KINASE"/>
    <property type="match status" value="1"/>
</dbReference>
<dbReference type="AlphaFoldDB" id="A0A7W6PB23"/>
<organism evidence="2 3">
    <name type="scientific">Martelella radicis</name>
    <dbReference type="NCBI Taxonomy" id="1397476"/>
    <lineage>
        <taxon>Bacteria</taxon>
        <taxon>Pseudomonadati</taxon>
        <taxon>Pseudomonadota</taxon>
        <taxon>Alphaproteobacteria</taxon>
        <taxon>Hyphomicrobiales</taxon>
        <taxon>Aurantimonadaceae</taxon>
        <taxon>Martelella</taxon>
    </lineage>
</organism>
<gene>
    <name evidence="2" type="ORF">GGR30_001933</name>
</gene>
<dbReference type="InterPro" id="IPR043129">
    <property type="entry name" value="ATPase_NBD"/>
</dbReference>
<dbReference type="RefSeq" id="WP_183485465.1">
    <property type="nucleotide sequence ID" value="NZ_JACIDZ010000005.1"/>
</dbReference>
<protein>
    <submittedName>
        <fullName evidence="2">N-acetylglucosamine kinase</fullName>
        <ecNumber evidence="2">2.7.1.59</ecNumber>
    </submittedName>
</protein>